<dbReference type="GO" id="GO:0000774">
    <property type="term" value="F:adenyl-nucleotide exchange factor activity"/>
    <property type="evidence" value="ECO:0007669"/>
    <property type="project" value="InterPro"/>
</dbReference>
<keyword evidence="3 6" id="KW-0346">Stress response</keyword>
<gene>
    <name evidence="3 6" type="primary">grpE</name>
    <name evidence="6" type="ORF">MALK_4430</name>
</gene>
<dbReference type="eggNOG" id="COG0576">
    <property type="taxonomic scope" value="Bacteria"/>
</dbReference>
<evidence type="ECO:0000313" key="7">
    <source>
        <dbReference type="Proteomes" id="UP000013137"/>
    </source>
</evidence>
<dbReference type="Proteomes" id="UP000013137">
    <property type="component" value="Unassembled WGS sequence"/>
</dbReference>
<keyword evidence="5" id="KW-0175">Coiled coil</keyword>
<evidence type="ECO:0000256" key="3">
    <source>
        <dbReference type="HAMAP-Rule" id="MF_01151"/>
    </source>
</evidence>
<dbReference type="EMBL" id="AMWK01000008">
    <property type="protein sequence ID" value="ENY53839.1"/>
    <property type="molecule type" value="Genomic_DNA"/>
</dbReference>
<dbReference type="GO" id="GO:0005737">
    <property type="term" value="C:cytoplasm"/>
    <property type="evidence" value="ECO:0007669"/>
    <property type="project" value="UniProtKB-SubCell"/>
</dbReference>
<comment type="similarity">
    <text evidence="1 3 4">Belongs to the GrpE family.</text>
</comment>
<evidence type="ECO:0000256" key="2">
    <source>
        <dbReference type="ARBA" id="ARBA00023186"/>
    </source>
</evidence>
<comment type="function">
    <text evidence="3">Participates actively in the response to hyperosmotic and heat shock by preventing the aggregation of stress-denatured proteins, in association with DnaK and GrpE. It is the nucleotide exchange factor for DnaK and may function as a thermosensor. Unfolded proteins bind initially to DnaJ; upon interaction with the DnaJ-bound protein, DnaK hydrolyzes its bound ATP, resulting in the formation of a stable complex. GrpE releases ADP from DnaK; ATP binding to DnaK triggers the release of the substrate protein, thus completing the reaction cycle. Several rounds of ATP-dependent interactions between DnaJ, DnaK and GrpE are required for fully efficient folding.</text>
</comment>
<dbReference type="RefSeq" id="WP_002881613.1">
    <property type="nucleotide sequence ID" value="NZ_AMWK01000008.1"/>
</dbReference>
<dbReference type="GO" id="GO:0006457">
    <property type="term" value="P:protein folding"/>
    <property type="evidence" value="ECO:0007669"/>
    <property type="project" value="InterPro"/>
</dbReference>
<dbReference type="GO" id="GO:0051087">
    <property type="term" value="F:protein-folding chaperone binding"/>
    <property type="evidence" value="ECO:0007669"/>
    <property type="project" value="InterPro"/>
</dbReference>
<comment type="subcellular location">
    <subcellularLocation>
        <location evidence="3">Cytoplasm</location>
    </subcellularLocation>
</comment>
<evidence type="ECO:0000256" key="5">
    <source>
        <dbReference type="SAM" id="Coils"/>
    </source>
</evidence>
<sequence>MQNFNKFDNVIFELGKKESPKDKFDFKKYSYIWDYDEIDPLILEIMQNGKKINDKEISWKNKKLSYLLKIISIKKVNSKVKELIEKTQSLENETKSIENKLKLQEESINNLNAQIDMLQNKAIEEANLFKQEVLNIQKKAQETINEHKQKTTQHQEQQAEEIKMYALQSLLEKLIQPLNNFEIAITAAQKIDNDVLKNFITGFNMLYKQVEDILMETGLTKIIPQVGDVFDANFHQVYELVNSDFEKDTILEIKNIGYKLHDRVIKPALVVVAK</sequence>
<dbReference type="PANTHER" id="PTHR21237:SF23">
    <property type="entry name" value="GRPE PROTEIN HOMOLOG, MITOCHONDRIAL"/>
    <property type="match status" value="1"/>
</dbReference>
<dbReference type="GO" id="GO:0042803">
    <property type="term" value="F:protein homodimerization activity"/>
    <property type="evidence" value="ECO:0007669"/>
    <property type="project" value="InterPro"/>
</dbReference>
<name>N9SR57_9BACT</name>
<evidence type="ECO:0000256" key="1">
    <source>
        <dbReference type="ARBA" id="ARBA00009054"/>
    </source>
</evidence>
<evidence type="ECO:0000313" key="6">
    <source>
        <dbReference type="EMBL" id="ENY53839.1"/>
    </source>
</evidence>
<dbReference type="PANTHER" id="PTHR21237">
    <property type="entry name" value="GRPE PROTEIN"/>
    <property type="match status" value="1"/>
</dbReference>
<dbReference type="PRINTS" id="PR00773">
    <property type="entry name" value="GRPEPROTEIN"/>
</dbReference>
<keyword evidence="7" id="KW-1185">Reference proteome</keyword>
<dbReference type="PATRIC" id="fig|1188234.3.peg.419"/>
<dbReference type="Gene3D" id="2.30.22.10">
    <property type="entry name" value="Head domain of nucleotide exchange factor GrpE"/>
    <property type="match status" value="1"/>
</dbReference>
<dbReference type="InterPro" id="IPR000740">
    <property type="entry name" value="GrpE"/>
</dbReference>
<reference evidence="6 7" key="1">
    <citation type="journal article" date="2013" name="Genome Announc.">
        <title>Draft Genome Sequences of Mycoplasma alkalescens, Mycoplasma arginini, and Mycoplasma bovigenitalium, Three Species with Equivocal Pathogenic Status for Cattle.</title>
        <authorList>
            <person name="Manso-Silvan L."/>
            <person name="Tardy F."/>
            <person name="Baranowski E."/>
            <person name="Barre A."/>
            <person name="Blanchard A."/>
            <person name="Breton M."/>
            <person name="Couture C."/>
            <person name="Citti C."/>
            <person name="Dordet-Frisoni E."/>
            <person name="Dupuy V."/>
            <person name="Gaurivaud P."/>
            <person name="Jacob D."/>
            <person name="Lemaitre C."/>
            <person name="Nikolski M."/>
            <person name="Nouvel L.X."/>
            <person name="Poumarat F."/>
            <person name="Thebault P."/>
            <person name="Theil S."/>
            <person name="Thiaucourt F."/>
            <person name="Sirand-Pugnet P."/>
        </authorList>
    </citation>
    <scope>NUCLEOTIDE SEQUENCE [LARGE SCALE GENOMIC DNA]</scope>
    <source>
        <strain evidence="6 7">14918</strain>
    </source>
</reference>
<dbReference type="AlphaFoldDB" id="N9SR57"/>
<dbReference type="SUPFAM" id="SSF51064">
    <property type="entry name" value="Head domain of nucleotide exchange factor GrpE"/>
    <property type="match status" value="1"/>
</dbReference>
<dbReference type="InterPro" id="IPR013805">
    <property type="entry name" value="GrpE_CC"/>
</dbReference>
<dbReference type="Pfam" id="PF01025">
    <property type="entry name" value="GrpE"/>
    <property type="match status" value="1"/>
</dbReference>
<dbReference type="OrthoDB" id="9812586at2"/>
<comment type="caution">
    <text evidence="6">The sequence shown here is derived from an EMBL/GenBank/DDBJ whole genome shotgun (WGS) entry which is preliminary data.</text>
</comment>
<evidence type="ECO:0000256" key="4">
    <source>
        <dbReference type="RuleBase" id="RU004478"/>
    </source>
</evidence>
<comment type="subunit">
    <text evidence="3">Homodimer.</text>
</comment>
<dbReference type="HAMAP" id="MF_01151">
    <property type="entry name" value="GrpE"/>
    <property type="match status" value="1"/>
</dbReference>
<dbReference type="GO" id="GO:0051082">
    <property type="term" value="F:unfolded protein binding"/>
    <property type="evidence" value="ECO:0007669"/>
    <property type="project" value="TreeGrafter"/>
</dbReference>
<organism evidence="6 7">
    <name type="scientific">Metamycoplasma alkalescens 14918</name>
    <dbReference type="NCBI Taxonomy" id="1188234"/>
    <lineage>
        <taxon>Bacteria</taxon>
        <taxon>Bacillati</taxon>
        <taxon>Mycoplasmatota</taxon>
        <taxon>Mycoplasmoidales</taxon>
        <taxon>Metamycoplasmataceae</taxon>
        <taxon>Metamycoplasma</taxon>
    </lineage>
</organism>
<dbReference type="SUPFAM" id="SSF58014">
    <property type="entry name" value="Coiled-coil domain of nucleotide exchange factor GrpE"/>
    <property type="match status" value="1"/>
</dbReference>
<protein>
    <recommendedName>
        <fullName evidence="3">Protein GrpE</fullName>
    </recommendedName>
    <alternativeName>
        <fullName evidence="3">HSP-70 cofactor</fullName>
    </alternativeName>
</protein>
<proteinExistence type="inferred from homology"/>
<accession>N9SR57</accession>
<dbReference type="Gene3D" id="3.90.20.20">
    <property type="match status" value="1"/>
</dbReference>
<keyword evidence="3" id="KW-0963">Cytoplasm</keyword>
<feature type="coiled-coil region" evidence="5">
    <location>
        <begin position="73"/>
        <end position="157"/>
    </location>
</feature>
<keyword evidence="2 3" id="KW-0143">Chaperone</keyword>
<dbReference type="InterPro" id="IPR009012">
    <property type="entry name" value="GrpE_head"/>
</dbReference>